<evidence type="ECO:0000256" key="5">
    <source>
        <dbReference type="ARBA" id="ARBA00022777"/>
    </source>
</evidence>
<dbReference type="SUPFAM" id="SSF52540">
    <property type="entry name" value="P-loop containing nucleoside triphosphate hydrolases"/>
    <property type="match status" value="1"/>
</dbReference>
<organism evidence="8">
    <name type="scientific">Spironucleus salmonicida</name>
    <dbReference type="NCBI Taxonomy" id="348837"/>
    <lineage>
        <taxon>Eukaryota</taxon>
        <taxon>Metamonada</taxon>
        <taxon>Diplomonadida</taxon>
        <taxon>Hexamitidae</taxon>
        <taxon>Hexamitinae</taxon>
        <taxon>Spironucleus</taxon>
    </lineage>
</organism>
<evidence type="ECO:0000313" key="10">
    <source>
        <dbReference type="Proteomes" id="UP000018208"/>
    </source>
</evidence>
<evidence type="ECO:0000256" key="1">
    <source>
        <dbReference type="ARBA" id="ARBA00005790"/>
    </source>
</evidence>
<keyword evidence="3" id="KW-0808">Transferase</keyword>
<evidence type="ECO:0000256" key="4">
    <source>
        <dbReference type="ARBA" id="ARBA00022741"/>
    </source>
</evidence>
<dbReference type="FunFam" id="3.30.63.10:FF:000002">
    <property type="entry name" value="Guanylate kinase 1"/>
    <property type="match status" value="1"/>
</dbReference>
<dbReference type="PANTHER" id="PTHR23117">
    <property type="entry name" value="GUANYLATE KINASE-RELATED"/>
    <property type="match status" value="1"/>
</dbReference>
<feature type="domain" description="Guanylate kinase-like" evidence="7">
    <location>
        <begin position="31"/>
        <end position="217"/>
    </location>
</feature>
<dbReference type="EMBL" id="AUWU02000007">
    <property type="protein sequence ID" value="KAH0571126.1"/>
    <property type="molecule type" value="Genomic_DNA"/>
</dbReference>
<dbReference type="PROSITE" id="PS00856">
    <property type="entry name" value="GUANYLATE_KINASE_1"/>
    <property type="match status" value="1"/>
</dbReference>
<evidence type="ECO:0000313" key="9">
    <source>
        <dbReference type="EMBL" id="KAH0571126.1"/>
    </source>
</evidence>
<dbReference type="PANTHER" id="PTHR23117:SF13">
    <property type="entry name" value="GUANYLATE KINASE"/>
    <property type="match status" value="1"/>
</dbReference>
<dbReference type="Gene3D" id="3.40.50.300">
    <property type="entry name" value="P-loop containing nucleotide triphosphate hydrolases"/>
    <property type="match status" value="1"/>
</dbReference>
<dbReference type="Pfam" id="PF00625">
    <property type="entry name" value="Guanylate_kin"/>
    <property type="match status" value="1"/>
</dbReference>
<dbReference type="GO" id="GO:0004385">
    <property type="term" value="F:GMP kinase activity"/>
    <property type="evidence" value="ECO:0007669"/>
    <property type="project" value="UniProtKB-EC"/>
</dbReference>
<evidence type="ECO:0000256" key="3">
    <source>
        <dbReference type="ARBA" id="ARBA00022679"/>
    </source>
</evidence>
<comment type="similarity">
    <text evidence="1">Belongs to the guanylate kinase family.</text>
</comment>
<evidence type="ECO:0000259" key="7">
    <source>
        <dbReference type="PROSITE" id="PS50052"/>
    </source>
</evidence>
<protein>
    <recommendedName>
        <fullName evidence="2">guanylate kinase</fullName>
        <ecNumber evidence="2">2.7.4.8</ecNumber>
    </recommendedName>
</protein>
<dbReference type="GO" id="GO:0005524">
    <property type="term" value="F:ATP binding"/>
    <property type="evidence" value="ECO:0007669"/>
    <property type="project" value="UniProtKB-KW"/>
</dbReference>
<dbReference type="InterPro" id="IPR017665">
    <property type="entry name" value="Guanylate_kinase"/>
</dbReference>
<keyword evidence="6" id="KW-0067">ATP-binding</keyword>
<reference evidence="9" key="2">
    <citation type="submission" date="2020-12" db="EMBL/GenBank/DDBJ databases">
        <title>New Spironucleus salmonicida genome in near-complete chromosomes.</title>
        <authorList>
            <person name="Xu F."/>
            <person name="Kurt Z."/>
            <person name="Jimenez-Gonzalez A."/>
            <person name="Astvaldsson A."/>
            <person name="Andersson J.O."/>
            <person name="Svard S.G."/>
        </authorList>
    </citation>
    <scope>NUCLEOTIDE SEQUENCE</scope>
    <source>
        <strain evidence="9">ATCC 50377</strain>
    </source>
</reference>
<evidence type="ECO:0000313" key="8">
    <source>
        <dbReference type="EMBL" id="EST43284.1"/>
    </source>
</evidence>
<keyword evidence="10" id="KW-1185">Reference proteome</keyword>
<name>V6LR81_9EUKA</name>
<dbReference type="InterPro" id="IPR020590">
    <property type="entry name" value="Guanylate_kinase_CS"/>
</dbReference>
<keyword evidence="4" id="KW-0547">Nucleotide-binding</keyword>
<proteinExistence type="inferred from homology"/>
<reference evidence="8 9" key="1">
    <citation type="journal article" date="2014" name="PLoS Genet.">
        <title>The Genome of Spironucleus salmonicida Highlights a Fish Pathogen Adapted to Fluctuating Environments.</title>
        <authorList>
            <person name="Xu F."/>
            <person name="Jerlstrom-Hultqvist J."/>
            <person name="Einarsson E."/>
            <person name="Astvaldsson A."/>
            <person name="Svard S.G."/>
            <person name="Andersson J.O."/>
        </authorList>
    </citation>
    <scope>NUCLEOTIDE SEQUENCE</scope>
    <source>
        <strain evidence="9">ATCC 50377</strain>
    </source>
</reference>
<dbReference type="EMBL" id="KI546139">
    <property type="protein sequence ID" value="EST43284.1"/>
    <property type="molecule type" value="Genomic_DNA"/>
</dbReference>
<gene>
    <name evidence="8" type="ORF">SS50377_16948</name>
    <name evidence="9" type="ORF">SS50377_27426</name>
</gene>
<dbReference type="AlphaFoldDB" id="V6LR81"/>
<evidence type="ECO:0000256" key="6">
    <source>
        <dbReference type="ARBA" id="ARBA00022840"/>
    </source>
</evidence>
<dbReference type="InterPro" id="IPR027417">
    <property type="entry name" value="P-loop_NTPase"/>
</dbReference>
<accession>V6LR81</accession>
<dbReference type="VEuPathDB" id="GiardiaDB:SS50377_27426"/>
<dbReference type="CDD" id="cd00071">
    <property type="entry name" value="GMPK"/>
    <property type="match status" value="1"/>
</dbReference>
<keyword evidence="5 8" id="KW-0418">Kinase</keyword>
<dbReference type="InterPro" id="IPR008144">
    <property type="entry name" value="Guanylate_kin-like_dom"/>
</dbReference>
<dbReference type="SMART" id="SM00072">
    <property type="entry name" value="GuKc"/>
    <property type="match status" value="1"/>
</dbReference>
<dbReference type="NCBIfam" id="TIGR03263">
    <property type="entry name" value="guanyl_kin"/>
    <property type="match status" value="1"/>
</dbReference>
<dbReference type="InterPro" id="IPR008145">
    <property type="entry name" value="GK/Ca_channel_bsu"/>
</dbReference>
<dbReference type="EC" id="2.7.4.8" evidence="2"/>
<dbReference type="Proteomes" id="UP000018208">
    <property type="component" value="Unassembled WGS sequence"/>
</dbReference>
<dbReference type="PROSITE" id="PS50052">
    <property type="entry name" value="GUANYLATE_KINASE_2"/>
    <property type="match status" value="1"/>
</dbReference>
<sequence length="222" mass="25863">MPCGANREASVEEFRSIQKNVQEAKQQTNLNKMVIINGVTAVGKSTLYKQLLVMPEFKDKFGFSVSHTTRKPRAGEENGISYNFVDIEQFEKLIDENAFVEWTKNHGNYYGTTFLELKKVLQKQHVFLDLDYKGSLNIKKAKLPNDQFYLLVTPPTRQDFIDRLRNRGTETEEQIQIRIKTACQEMEFFDSHTDFYNCILCNNVVEIAVEELVTIVRRFLME</sequence>
<dbReference type="OrthoDB" id="6334211at2759"/>
<evidence type="ECO:0000256" key="2">
    <source>
        <dbReference type="ARBA" id="ARBA00012961"/>
    </source>
</evidence>
<dbReference type="GO" id="GO:0005829">
    <property type="term" value="C:cytosol"/>
    <property type="evidence" value="ECO:0007669"/>
    <property type="project" value="TreeGrafter"/>
</dbReference>